<reference evidence="1 2" key="1">
    <citation type="submission" date="2020-08" db="EMBL/GenBank/DDBJ databases">
        <title>Sequencing the genomes of 1000 actinobacteria strains.</title>
        <authorList>
            <person name="Klenk H.-P."/>
        </authorList>
    </citation>
    <scope>NUCLEOTIDE SEQUENCE [LARGE SCALE GENOMIC DNA]</scope>
    <source>
        <strain evidence="1 2">DSM 45084</strain>
    </source>
</reference>
<name>A0A7W7T545_9PSEU</name>
<dbReference type="RefSeq" id="WP_184670907.1">
    <property type="nucleotide sequence ID" value="NZ_BAABAI010000022.1"/>
</dbReference>
<dbReference type="Proteomes" id="UP000542674">
    <property type="component" value="Unassembled WGS sequence"/>
</dbReference>
<dbReference type="EMBL" id="JACHJS010000001">
    <property type="protein sequence ID" value="MBB4966711.1"/>
    <property type="molecule type" value="Genomic_DNA"/>
</dbReference>
<evidence type="ECO:0000313" key="2">
    <source>
        <dbReference type="Proteomes" id="UP000542674"/>
    </source>
</evidence>
<evidence type="ECO:0008006" key="3">
    <source>
        <dbReference type="Google" id="ProtNLM"/>
    </source>
</evidence>
<evidence type="ECO:0000313" key="1">
    <source>
        <dbReference type="EMBL" id="MBB4966711.1"/>
    </source>
</evidence>
<protein>
    <recommendedName>
        <fullName evidence="3">P/Homo B domain-containing protein</fullName>
    </recommendedName>
</protein>
<dbReference type="InterPro" id="IPR036852">
    <property type="entry name" value="Peptidase_S8/S53_dom_sf"/>
</dbReference>
<sequence>MERGILRAERDGVRGMVLLFRADDACHYSPRALPEAVTVGNLKRDDQRSSSSDYGTCLDIWAPGESIVSASHSDDSGSATMTGTWKLRVRDAAAKDTGMIDSRSLML</sequence>
<dbReference type="GO" id="GO:0006508">
    <property type="term" value="P:proteolysis"/>
    <property type="evidence" value="ECO:0007669"/>
    <property type="project" value="InterPro"/>
</dbReference>
<dbReference type="Gene3D" id="3.40.50.200">
    <property type="entry name" value="Peptidase S8/S53 domain"/>
    <property type="match status" value="1"/>
</dbReference>
<dbReference type="SUPFAM" id="SSF52743">
    <property type="entry name" value="Subtilisin-like"/>
    <property type="match status" value="1"/>
</dbReference>
<organism evidence="1 2">
    <name type="scientific">Saccharothrix violaceirubra</name>
    <dbReference type="NCBI Taxonomy" id="413306"/>
    <lineage>
        <taxon>Bacteria</taxon>
        <taxon>Bacillati</taxon>
        <taxon>Actinomycetota</taxon>
        <taxon>Actinomycetes</taxon>
        <taxon>Pseudonocardiales</taxon>
        <taxon>Pseudonocardiaceae</taxon>
        <taxon>Saccharothrix</taxon>
    </lineage>
</organism>
<dbReference type="AlphaFoldDB" id="A0A7W7T545"/>
<proteinExistence type="predicted"/>
<comment type="caution">
    <text evidence="1">The sequence shown here is derived from an EMBL/GenBank/DDBJ whole genome shotgun (WGS) entry which is preliminary data.</text>
</comment>
<gene>
    <name evidence="1" type="ORF">F4559_004070</name>
</gene>
<keyword evidence="2" id="KW-1185">Reference proteome</keyword>
<dbReference type="GO" id="GO:0004252">
    <property type="term" value="F:serine-type endopeptidase activity"/>
    <property type="evidence" value="ECO:0007669"/>
    <property type="project" value="InterPro"/>
</dbReference>
<accession>A0A7W7T545</accession>